<name>A0ABV4HCP3_9SPHI</name>
<dbReference type="Proteomes" id="UP001566204">
    <property type="component" value="Unassembled WGS sequence"/>
</dbReference>
<dbReference type="PROSITE" id="PS51257">
    <property type="entry name" value="PROKAR_LIPOPROTEIN"/>
    <property type="match status" value="1"/>
</dbReference>
<sequence>MQKVMKGIIITLMATVLYSCSKDNDDTSPTSENYVQAKIDGKLVQFKLNSSHQNNANSISVVGNTADINKSNENTHIQLAIISEKAIEPMTYELEKTPTMVVTYGVIKKKTDGTMEQDNYVASTGSASLGDHFTVKIDKFAAGHVSGTFSGTVVGSSVVTISEGKFSVPVD</sequence>
<evidence type="ECO:0008006" key="3">
    <source>
        <dbReference type="Google" id="ProtNLM"/>
    </source>
</evidence>
<proteinExistence type="predicted"/>
<reference evidence="1 2" key="1">
    <citation type="submission" date="2024-06" db="EMBL/GenBank/DDBJ databases">
        <title>Soil Sphingobacterium thalpophilum.</title>
        <authorList>
            <person name="Yang J."/>
            <person name="Li J."/>
        </authorList>
    </citation>
    <scope>NUCLEOTIDE SEQUENCE [LARGE SCALE GENOMIC DNA]</scope>
    <source>
        <strain evidence="1 2">22g91tb</strain>
    </source>
</reference>
<organism evidence="1 2">
    <name type="scientific">Sphingobacterium thalpophilum</name>
    <dbReference type="NCBI Taxonomy" id="259"/>
    <lineage>
        <taxon>Bacteria</taxon>
        <taxon>Pseudomonadati</taxon>
        <taxon>Bacteroidota</taxon>
        <taxon>Sphingobacteriia</taxon>
        <taxon>Sphingobacteriales</taxon>
        <taxon>Sphingobacteriaceae</taxon>
        <taxon>Sphingobacterium</taxon>
    </lineage>
</organism>
<gene>
    <name evidence="1" type="ORF">ABTW24_09510</name>
</gene>
<accession>A0ABV4HCP3</accession>
<comment type="caution">
    <text evidence="1">The sequence shown here is derived from an EMBL/GenBank/DDBJ whole genome shotgun (WGS) entry which is preliminary data.</text>
</comment>
<dbReference type="EMBL" id="JBEOQB010000002">
    <property type="protein sequence ID" value="MEZ0451832.1"/>
    <property type="molecule type" value="Genomic_DNA"/>
</dbReference>
<dbReference type="RefSeq" id="WP_282635404.1">
    <property type="nucleotide sequence ID" value="NZ_CP141191.1"/>
</dbReference>
<keyword evidence="2" id="KW-1185">Reference proteome</keyword>
<protein>
    <recommendedName>
        <fullName evidence="3">Lipocalin-like domain-containing protein</fullName>
    </recommendedName>
</protein>
<evidence type="ECO:0000313" key="2">
    <source>
        <dbReference type="Proteomes" id="UP001566204"/>
    </source>
</evidence>
<evidence type="ECO:0000313" key="1">
    <source>
        <dbReference type="EMBL" id="MEZ0451832.1"/>
    </source>
</evidence>